<evidence type="ECO:0000313" key="10">
    <source>
        <dbReference type="EMBL" id="ADE56969.1"/>
    </source>
</evidence>
<sequence length="270" mass="29828">MKKIFLFGNWKMNNGLEETKIFFKDLTAQICEDAVICDQLERSFLEVCIFPPFTSLYVGAEILAQNVKKGIFLGGQNGFYEDKGAFTGEISLPMLKETGCSHVLIGHSERRHIMGETDDLIHKKLQAALHHGLTPVLCFGETLSERESDLTFEVIERQILKAVNGLTKEEIKKTIWAYEPVWAIGTGRTASPENAEEACSYARTLLCNYGNIDIEGEGHRDVHILYGGSVKAANVASLLEEPDIDGALIGGASITADSMLEIIHESLHRG</sequence>
<dbReference type="STRING" id="572547.Amico_0836"/>
<organism evidence="10 11">
    <name type="scientific">Aminobacterium colombiense (strain DSM 12261 / ALA-1)</name>
    <dbReference type="NCBI Taxonomy" id="572547"/>
    <lineage>
        <taxon>Bacteria</taxon>
        <taxon>Thermotogati</taxon>
        <taxon>Synergistota</taxon>
        <taxon>Synergistia</taxon>
        <taxon>Synergistales</taxon>
        <taxon>Aminobacteriaceae</taxon>
        <taxon>Aminobacterium</taxon>
    </lineage>
</organism>
<comment type="subcellular location">
    <subcellularLocation>
        <location evidence="8 9">Cytoplasm</location>
    </subcellularLocation>
</comment>
<dbReference type="GO" id="GO:0006096">
    <property type="term" value="P:glycolytic process"/>
    <property type="evidence" value="ECO:0007669"/>
    <property type="project" value="UniProtKB-UniRule"/>
</dbReference>
<evidence type="ECO:0000256" key="2">
    <source>
        <dbReference type="ARBA" id="ARBA00004680"/>
    </source>
</evidence>
<dbReference type="KEGG" id="aco:Amico_0836"/>
<gene>
    <name evidence="8" type="primary">tpiA</name>
    <name evidence="10" type="ordered locus">Amico_0836</name>
</gene>
<dbReference type="CDD" id="cd00311">
    <property type="entry name" value="TIM"/>
    <property type="match status" value="1"/>
</dbReference>
<feature type="active site" description="Electrophile" evidence="8">
    <location>
        <position position="107"/>
    </location>
</feature>
<dbReference type="PANTHER" id="PTHR21139:SF42">
    <property type="entry name" value="TRIOSEPHOSPHATE ISOMERASE"/>
    <property type="match status" value="1"/>
</dbReference>
<dbReference type="InterPro" id="IPR013785">
    <property type="entry name" value="Aldolase_TIM"/>
</dbReference>
<feature type="binding site" evidence="8">
    <location>
        <begin position="9"/>
        <end position="11"/>
    </location>
    <ligand>
        <name>substrate</name>
    </ligand>
</feature>
<dbReference type="GO" id="GO:0006094">
    <property type="term" value="P:gluconeogenesis"/>
    <property type="evidence" value="ECO:0007669"/>
    <property type="project" value="UniProtKB-UniRule"/>
</dbReference>
<evidence type="ECO:0000313" key="11">
    <source>
        <dbReference type="Proteomes" id="UP000002366"/>
    </source>
</evidence>
<dbReference type="UniPathway" id="UPA00138"/>
<dbReference type="FunFam" id="3.20.20.70:FF:000016">
    <property type="entry name" value="Triosephosphate isomerase"/>
    <property type="match status" value="1"/>
</dbReference>
<dbReference type="NCBIfam" id="TIGR00419">
    <property type="entry name" value="tim"/>
    <property type="match status" value="1"/>
</dbReference>
<dbReference type="Gene3D" id="3.20.20.70">
    <property type="entry name" value="Aldolase class I"/>
    <property type="match status" value="1"/>
</dbReference>
<dbReference type="SUPFAM" id="SSF51351">
    <property type="entry name" value="Triosephosphate isomerase (TIM)"/>
    <property type="match status" value="1"/>
</dbReference>
<comment type="pathway">
    <text evidence="2 8 9">Carbohydrate degradation; glycolysis; D-glyceraldehyde 3-phosphate from glycerone phosphate: step 1/1.</text>
</comment>
<dbReference type="GO" id="GO:0004807">
    <property type="term" value="F:triose-phosphate isomerase activity"/>
    <property type="evidence" value="ECO:0007669"/>
    <property type="project" value="UniProtKB-UniRule"/>
</dbReference>
<comment type="function">
    <text evidence="8">Involved in the gluconeogenesis. Catalyzes stereospecifically the conversion of dihydroxyacetone phosphate (DHAP) to D-glyceraldehyde-3-phosphate (G3P).</text>
</comment>
<dbReference type="EMBL" id="CP001997">
    <property type="protein sequence ID" value="ADE56969.1"/>
    <property type="molecule type" value="Genomic_DNA"/>
</dbReference>
<keyword evidence="11" id="KW-1185">Reference proteome</keyword>
<keyword evidence="6 8" id="KW-0324">Glycolysis</keyword>
<dbReference type="Pfam" id="PF00121">
    <property type="entry name" value="TIM"/>
    <property type="match status" value="1"/>
</dbReference>
<keyword evidence="4 8" id="KW-0312">Gluconeogenesis</keyword>
<evidence type="ECO:0000256" key="1">
    <source>
        <dbReference type="ARBA" id="ARBA00000474"/>
    </source>
</evidence>
<keyword evidence="7 8" id="KW-0413">Isomerase</keyword>
<dbReference type="InterPro" id="IPR000652">
    <property type="entry name" value="Triosephosphate_isomerase"/>
</dbReference>
<dbReference type="eggNOG" id="COG0149">
    <property type="taxonomic scope" value="Bacteria"/>
</dbReference>
<evidence type="ECO:0000256" key="8">
    <source>
        <dbReference type="HAMAP-Rule" id="MF_00147"/>
    </source>
</evidence>
<dbReference type="InterPro" id="IPR022896">
    <property type="entry name" value="TrioseP_Isoase_bac/euk"/>
</dbReference>
<dbReference type="PROSITE" id="PS51440">
    <property type="entry name" value="TIM_2"/>
    <property type="match status" value="1"/>
</dbReference>
<dbReference type="InterPro" id="IPR020861">
    <property type="entry name" value="Triosephosphate_isomerase_AS"/>
</dbReference>
<reference evidence="10 11" key="1">
    <citation type="journal article" date="2010" name="Stand. Genomic Sci.">
        <title>Complete genome sequence of Aminobacterium colombiense type strain (ALA-1).</title>
        <authorList>
            <person name="Chertkov O."/>
            <person name="Sikorski J."/>
            <person name="Brambilla E."/>
            <person name="Lapidus A."/>
            <person name="Copeland A."/>
            <person name="Glavina Del Rio T."/>
            <person name="Nolan M."/>
            <person name="Lucas S."/>
            <person name="Tice H."/>
            <person name="Cheng J.F."/>
            <person name="Han C."/>
            <person name="Detter J.C."/>
            <person name="Bruce D."/>
            <person name="Tapia R."/>
            <person name="Goodwin L."/>
            <person name="Pitluck S."/>
            <person name="Liolios K."/>
            <person name="Ivanova N."/>
            <person name="Mavromatis K."/>
            <person name="Ovchinnikova G."/>
            <person name="Pati A."/>
            <person name="Chen A."/>
            <person name="Palaniappan K."/>
            <person name="Land M."/>
            <person name="Hauser L."/>
            <person name="Chang Y.J."/>
            <person name="Jeffries C.D."/>
            <person name="Spring S."/>
            <person name="Rohde M."/>
            <person name="Goker M."/>
            <person name="Bristow J."/>
            <person name="Eisen J.A."/>
            <person name="Markowitz V."/>
            <person name="Hugenholtz P."/>
            <person name="Kyrpides N.C."/>
            <person name="Klenk H.P."/>
        </authorList>
    </citation>
    <scope>NUCLEOTIDE SEQUENCE [LARGE SCALE GENOMIC DNA]</scope>
    <source>
        <strain evidence="11">DSM 12261 / ALA-1</strain>
    </source>
</reference>
<evidence type="ECO:0000256" key="3">
    <source>
        <dbReference type="ARBA" id="ARBA00007422"/>
    </source>
</evidence>
<dbReference type="PANTHER" id="PTHR21139">
    <property type="entry name" value="TRIOSEPHOSPHATE ISOMERASE"/>
    <property type="match status" value="1"/>
</dbReference>
<evidence type="ECO:0000256" key="6">
    <source>
        <dbReference type="ARBA" id="ARBA00023152"/>
    </source>
</evidence>
<feature type="binding site" evidence="8">
    <location>
        <position position="185"/>
    </location>
    <ligand>
        <name>substrate</name>
    </ligand>
</feature>
<accession>D5EEI7</accession>
<protein>
    <recommendedName>
        <fullName evidence="8 9">Triosephosphate isomerase</fullName>
        <shortName evidence="8">TIM</shortName>
        <shortName evidence="8">TPI</shortName>
        <ecNumber evidence="8 9">5.3.1.1</ecNumber>
    </recommendedName>
    <alternativeName>
        <fullName evidence="8">Triose-phosphate isomerase</fullName>
    </alternativeName>
</protein>
<comment type="catalytic activity">
    <reaction evidence="1 8 9">
        <text>D-glyceraldehyde 3-phosphate = dihydroxyacetone phosphate</text>
        <dbReference type="Rhea" id="RHEA:18585"/>
        <dbReference type="ChEBI" id="CHEBI:57642"/>
        <dbReference type="ChEBI" id="CHEBI:59776"/>
        <dbReference type="EC" id="5.3.1.1"/>
    </reaction>
</comment>
<dbReference type="RefSeq" id="WP_013048235.1">
    <property type="nucleotide sequence ID" value="NC_014011.1"/>
</dbReference>
<comment type="subunit">
    <text evidence="8 9">Homodimer.</text>
</comment>
<feature type="active site" description="Proton acceptor" evidence="8">
    <location>
        <position position="179"/>
    </location>
</feature>
<comment type="pathway">
    <text evidence="8 9">Carbohydrate biosynthesis; gluconeogenesis.</text>
</comment>
<evidence type="ECO:0000256" key="9">
    <source>
        <dbReference type="RuleBase" id="RU363013"/>
    </source>
</evidence>
<feature type="binding site" evidence="8">
    <location>
        <position position="229"/>
    </location>
    <ligand>
        <name>substrate</name>
    </ligand>
</feature>
<comment type="similarity">
    <text evidence="3 8 9">Belongs to the triosephosphate isomerase family.</text>
</comment>
<dbReference type="OrthoDB" id="9809429at2"/>
<evidence type="ECO:0000256" key="7">
    <source>
        <dbReference type="ARBA" id="ARBA00023235"/>
    </source>
</evidence>
<keyword evidence="5 8" id="KW-0963">Cytoplasm</keyword>
<dbReference type="EC" id="5.3.1.1" evidence="8 9"/>
<proteinExistence type="inferred from homology"/>
<dbReference type="UniPathway" id="UPA00109">
    <property type="reaction ID" value="UER00189"/>
</dbReference>
<dbReference type="Proteomes" id="UP000002366">
    <property type="component" value="Chromosome"/>
</dbReference>
<dbReference type="GO" id="GO:0005829">
    <property type="term" value="C:cytosol"/>
    <property type="evidence" value="ECO:0007669"/>
    <property type="project" value="TreeGrafter"/>
</dbReference>
<dbReference type="InterPro" id="IPR035990">
    <property type="entry name" value="TIM_sf"/>
</dbReference>
<dbReference type="PROSITE" id="PS00171">
    <property type="entry name" value="TIM_1"/>
    <property type="match status" value="1"/>
</dbReference>
<dbReference type="GO" id="GO:0019563">
    <property type="term" value="P:glycerol catabolic process"/>
    <property type="evidence" value="ECO:0007669"/>
    <property type="project" value="TreeGrafter"/>
</dbReference>
<dbReference type="HAMAP" id="MF_00147_B">
    <property type="entry name" value="TIM_B"/>
    <property type="match status" value="1"/>
</dbReference>
<name>D5EEI7_AMICL</name>
<dbReference type="HOGENOM" id="CLU_024251_2_3_0"/>
<evidence type="ECO:0000256" key="4">
    <source>
        <dbReference type="ARBA" id="ARBA00022432"/>
    </source>
</evidence>
<feature type="binding site" evidence="8">
    <location>
        <begin position="250"/>
        <end position="251"/>
    </location>
    <ligand>
        <name>substrate</name>
    </ligand>
</feature>
<evidence type="ECO:0000256" key="5">
    <source>
        <dbReference type="ARBA" id="ARBA00022490"/>
    </source>
</evidence>
<dbReference type="GO" id="GO:0046166">
    <property type="term" value="P:glyceraldehyde-3-phosphate biosynthetic process"/>
    <property type="evidence" value="ECO:0007669"/>
    <property type="project" value="TreeGrafter"/>
</dbReference>
<dbReference type="AlphaFoldDB" id="D5EEI7"/>